<dbReference type="EMBL" id="VFJC01000023">
    <property type="protein sequence ID" value="KAB5532833.1"/>
    <property type="molecule type" value="Genomic_DNA"/>
</dbReference>
<accession>A0A5N5KR38</accession>
<proteinExistence type="predicted"/>
<sequence length="125" mass="13928">MSMCTVCFPASVRRKFKAPEENGRESGEKTQTKPQLNQVSQVPDEEMMNKEEVTYASVQNKATTKGSQVAVQLNQVPQPDEEVLDKGGVIYASVCIKPNKPTERRVHAEQQEQDDSVIYSAVKKA</sequence>
<protein>
    <submittedName>
        <fullName evidence="2">Uncharacterized protein</fullName>
    </submittedName>
</protein>
<comment type="caution">
    <text evidence="2">The sequence shown here is derived from an EMBL/GenBank/DDBJ whole genome shotgun (WGS) entry which is preliminary data.</text>
</comment>
<dbReference type="Proteomes" id="UP000327468">
    <property type="component" value="Chromosome 22"/>
</dbReference>
<evidence type="ECO:0000256" key="1">
    <source>
        <dbReference type="SAM" id="MobiDB-lite"/>
    </source>
</evidence>
<evidence type="ECO:0000313" key="2">
    <source>
        <dbReference type="EMBL" id="KAB5532833.1"/>
    </source>
</evidence>
<dbReference type="AlphaFoldDB" id="A0A5N5KR38"/>
<gene>
    <name evidence="2" type="ORF">PHYPO_G00124700</name>
</gene>
<evidence type="ECO:0000313" key="3">
    <source>
        <dbReference type="Proteomes" id="UP000327468"/>
    </source>
</evidence>
<feature type="compositionally biased region" description="Basic and acidic residues" evidence="1">
    <location>
        <begin position="17"/>
        <end position="31"/>
    </location>
</feature>
<reference evidence="2 3" key="1">
    <citation type="submission" date="2019-06" db="EMBL/GenBank/DDBJ databases">
        <title>A chromosome-scale genome assembly of the striped catfish, Pangasianodon hypophthalmus.</title>
        <authorList>
            <person name="Wen M."/>
            <person name="Zahm M."/>
            <person name="Roques C."/>
            <person name="Cabau C."/>
            <person name="Klopp C."/>
            <person name="Donnadieu C."/>
            <person name="Jouanno E."/>
            <person name="Avarre J.-C."/>
            <person name="Campet M."/>
            <person name="Ha T.T.T."/>
            <person name="Dugue R."/>
            <person name="Lampietro C."/>
            <person name="Louis A."/>
            <person name="Herpin A."/>
            <person name="Echchiki A."/>
            <person name="Berthelot C."/>
            <person name="Parey E."/>
            <person name="Roest-Crollius H."/>
            <person name="Braasch I."/>
            <person name="Postlethwait J."/>
            <person name="Bobe J."/>
            <person name="Montfort J."/>
            <person name="Bouchez O."/>
            <person name="Begum T."/>
            <person name="Schartl M."/>
            <person name="Guiguen Y."/>
        </authorList>
    </citation>
    <scope>NUCLEOTIDE SEQUENCE [LARGE SCALE GENOMIC DNA]</scope>
    <source>
        <strain evidence="2 3">Indonesia</strain>
        <tissue evidence="2">Blood</tissue>
    </source>
</reference>
<organism evidence="2 3">
    <name type="scientific">Pangasianodon hypophthalmus</name>
    <name type="common">Striped catfish</name>
    <name type="synonym">Helicophagus hypophthalmus</name>
    <dbReference type="NCBI Taxonomy" id="310915"/>
    <lineage>
        <taxon>Eukaryota</taxon>
        <taxon>Metazoa</taxon>
        <taxon>Chordata</taxon>
        <taxon>Craniata</taxon>
        <taxon>Vertebrata</taxon>
        <taxon>Euteleostomi</taxon>
        <taxon>Actinopterygii</taxon>
        <taxon>Neopterygii</taxon>
        <taxon>Teleostei</taxon>
        <taxon>Ostariophysi</taxon>
        <taxon>Siluriformes</taxon>
        <taxon>Pangasiidae</taxon>
        <taxon>Pangasianodon</taxon>
    </lineage>
</organism>
<name>A0A5N5KR38_PANHP</name>
<keyword evidence="3" id="KW-1185">Reference proteome</keyword>
<feature type="region of interest" description="Disordered" evidence="1">
    <location>
        <begin position="15"/>
        <end position="47"/>
    </location>
</feature>
<feature type="compositionally biased region" description="Polar residues" evidence="1">
    <location>
        <begin position="32"/>
        <end position="41"/>
    </location>
</feature>